<accession>A0AA88JA30</accession>
<dbReference type="Proteomes" id="UP001187192">
    <property type="component" value="Unassembled WGS sequence"/>
</dbReference>
<gene>
    <name evidence="1" type="ORF">TIFTF001_038593</name>
</gene>
<dbReference type="AlphaFoldDB" id="A0AA88JA30"/>
<feature type="non-terminal residue" evidence="1">
    <location>
        <position position="1"/>
    </location>
</feature>
<sequence length="33" mass="3247">NLVGGAATNSVPDPSGGFDFSSVFDFLGSLLAS</sequence>
<organism evidence="1 2">
    <name type="scientific">Ficus carica</name>
    <name type="common">Common fig</name>
    <dbReference type="NCBI Taxonomy" id="3494"/>
    <lineage>
        <taxon>Eukaryota</taxon>
        <taxon>Viridiplantae</taxon>
        <taxon>Streptophyta</taxon>
        <taxon>Embryophyta</taxon>
        <taxon>Tracheophyta</taxon>
        <taxon>Spermatophyta</taxon>
        <taxon>Magnoliopsida</taxon>
        <taxon>eudicotyledons</taxon>
        <taxon>Gunneridae</taxon>
        <taxon>Pentapetalae</taxon>
        <taxon>rosids</taxon>
        <taxon>fabids</taxon>
        <taxon>Rosales</taxon>
        <taxon>Moraceae</taxon>
        <taxon>Ficeae</taxon>
        <taxon>Ficus</taxon>
    </lineage>
</organism>
<proteinExistence type="predicted"/>
<dbReference type="EMBL" id="BTGU01000873">
    <property type="protein sequence ID" value="GMN69543.1"/>
    <property type="molecule type" value="Genomic_DNA"/>
</dbReference>
<name>A0AA88JA30_FICCA</name>
<evidence type="ECO:0000313" key="1">
    <source>
        <dbReference type="EMBL" id="GMN69543.1"/>
    </source>
</evidence>
<comment type="caution">
    <text evidence="1">The sequence shown here is derived from an EMBL/GenBank/DDBJ whole genome shotgun (WGS) entry which is preliminary data.</text>
</comment>
<keyword evidence="2" id="KW-1185">Reference proteome</keyword>
<protein>
    <submittedName>
        <fullName evidence="1">Uncharacterized protein</fullName>
    </submittedName>
</protein>
<evidence type="ECO:0000313" key="2">
    <source>
        <dbReference type="Proteomes" id="UP001187192"/>
    </source>
</evidence>
<reference evidence="1" key="1">
    <citation type="submission" date="2023-07" db="EMBL/GenBank/DDBJ databases">
        <title>draft genome sequence of fig (Ficus carica).</title>
        <authorList>
            <person name="Takahashi T."/>
            <person name="Nishimura K."/>
        </authorList>
    </citation>
    <scope>NUCLEOTIDE SEQUENCE</scope>
</reference>